<sequence length="252" mass="28439">KTLPCIRKKGSMTVEASFALPVFILCMALFLGLFRVLQAETQIEQALNYAAGRRAVYCQNEGSGALLTDAVSGKTLLNKSLKSQKCPPEYFKNGYNGILLFSESDENYVRYHVTYQVRLPIGLFGKEMISVSQSAVSRKWNGWKDSKNKEEIWVYITKTGKAYHKSTSCRYLDLSVRSVDRRQIAGLRNKDGARYYACEKCGKLSKTGIVYITDYGTVYHSSLRCSGLKRTIYRILETETDGRTPCKKCYGG</sequence>
<comment type="caution">
    <text evidence="2">The sequence shown here is derived from an EMBL/GenBank/DDBJ whole genome shotgun (WGS) entry which is preliminary data.</text>
</comment>
<evidence type="ECO:0000313" key="2">
    <source>
        <dbReference type="EMBL" id="HIZ07239.1"/>
    </source>
</evidence>
<feature type="non-terminal residue" evidence="2">
    <location>
        <position position="1"/>
    </location>
</feature>
<keyword evidence="1" id="KW-0472">Membrane</keyword>
<name>A0A9D2IFC1_9FIRM</name>
<feature type="transmembrane region" description="Helical" evidence="1">
    <location>
        <begin position="12"/>
        <end position="34"/>
    </location>
</feature>
<evidence type="ECO:0000313" key="3">
    <source>
        <dbReference type="Proteomes" id="UP000824024"/>
    </source>
</evidence>
<evidence type="ECO:0000256" key="1">
    <source>
        <dbReference type="SAM" id="Phobius"/>
    </source>
</evidence>
<reference evidence="2" key="2">
    <citation type="submission" date="2021-04" db="EMBL/GenBank/DDBJ databases">
        <authorList>
            <person name="Gilroy R."/>
        </authorList>
    </citation>
    <scope>NUCLEOTIDE SEQUENCE</scope>
    <source>
        <strain evidence="2">CHK192-9172</strain>
    </source>
</reference>
<protein>
    <submittedName>
        <fullName evidence="2">Pilus assembly protein</fullName>
    </submittedName>
</protein>
<dbReference type="AlphaFoldDB" id="A0A9D2IFC1"/>
<dbReference type="EMBL" id="DXCH01000135">
    <property type="protein sequence ID" value="HIZ07239.1"/>
    <property type="molecule type" value="Genomic_DNA"/>
</dbReference>
<reference evidence="2" key="1">
    <citation type="journal article" date="2021" name="PeerJ">
        <title>Extensive microbial diversity within the chicken gut microbiome revealed by metagenomics and culture.</title>
        <authorList>
            <person name="Gilroy R."/>
            <person name="Ravi A."/>
            <person name="Getino M."/>
            <person name="Pursley I."/>
            <person name="Horton D.L."/>
            <person name="Alikhan N.F."/>
            <person name="Baker D."/>
            <person name="Gharbi K."/>
            <person name="Hall N."/>
            <person name="Watson M."/>
            <person name="Adriaenssens E.M."/>
            <person name="Foster-Nyarko E."/>
            <person name="Jarju S."/>
            <person name="Secka A."/>
            <person name="Antonio M."/>
            <person name="Oren A."/>
            <person name="Chaudhuri R.R."/>
            <person name="La Ragione R."/>
            <person name="Hildebrand F."/>
            <person name="Pallen M.J."/>
        </authorList>
    </citation>
    <scope>NUCLEOTIDE SEQUENCE</scope>
    <source>
        <strain evidence="2">CHK192-9172</strain>
    </source>
</reference>
<proteinExistence type="predicted"/>
<accession>A0A9D2IFC1</accession>
<dbReference type="Proteomes" id="UP000824024">
    <property type="component" value="Unassembled WGS sequence"/>
</dbReference>
<gene>
    <name evidence="2" type="ORF">IAA08_04805</name>
</gene>
<keyword evidence="1" id="KW-1133">Transmembrane helix</keyword>
<keyword evidence="1" id="KW-0812">Transmembrane</keyword>
<organism evidence="2 3">
    <name type="scientific">Candidatus Eubacterium avistercoris</name>
    <dbReference type="NCBI Taxonomy" id="2838567"/>
    <lineage>
        <taxon>Bacteria</taxon>
        <taxon>Bacillati</taxon>
        <taxon>Bacillota</taxon>
        <taxon>Clostridia</taxon>
        <taxon>Eubacteriales</taxon>
        <taxon>Eubacteriaceae</taxon>
        <taxon>Eubacterium</taxon>
    </lineage>
</organism>